<evidence type="ECO:0000313" key="3">
    <source>
        <dbReference type="Proteomes" id="UP001141806"/>
    </source>
</evidence>
<dbReference type="InterPro" id="IPR012341">
    <property type="entry name" value="6hp_glycosidase-like_sf"/>
</dbReference>
<dbReference type="GO" id="GO:0031179">
    <property type="term" value="P:peptide modification"/>
    <property type="evidence" value="ECO:0007669"/>
    <property type="project" value="InterPro"/>
</dbReference>
<dbReference type="AlphaFoldDB" id="A0A9Q0KSG1"/>
<dbReference type="GO" id="GO:0046872">
    <property type="term" value="F:metal ion binding"/>
    <property type="evidence" value="ECO:0007669"/>
    <property type="project" value="UniProtKB-KW"/>
</dbReference>
<dbReference type="SUPFAM" id="SSF158745">
    <property type="entry name" value="LanC-like"/>
    <property type="match status" value="1"/>
</dbReference>
<dbReference type="EMBL" id="JAMYWD010000003">
    <property type="protein sequence ID" value="KAJ4975997.1"/>
    <property type="molecule type" value="Genomic_DNA"/>
</dbReference>
<dbReference type="Gene3D" id="1.50.10.10">
    <property type="match status" value="1"/>
</dbReference>
<keyword evidence="3" id="KW-1185">Reference proteome</keyword>
<name>A0A9Q0KSG1_9MAGN</name>
<dbReference type="InterPro" id="IPR007822">
    <property type="entry name" value="LANC-like"/>
</dbReference>
<protein>
    <submittedName>
        <fullName evidence="2">Uncharacterized protein</fullName>
    </submittedName>
</protein>
<comment type="caution">
    <text evidence="2">The sequence shown here is derived from an EMBL/GenBank/DDBJ whole genome shotgun (WGS) entry which is preliminary data.</text>
</comment>
<organism evidence="2 3">
    <name type="scientific">Protea cynaroides</name>
    <dbReference type="NCBI Taxonomy" id="273540"/>
    <lineage>
        <taxon>Eukaryota</taxon>
        <taxon>Viridiplantae</taxon>
        <taxon>Streptophyta</taxon>
        <taxon>Embryophyta</taxon>
        <taxon>Tracheophyta</taxon>
        <taxon>Spermatophyta</taxon>
        <taxon>Magnoliopsida</taxon>
        <taxon>Proteales</taxon>
        <taxon>Proteaceae</taxon>
        <taxon>Protea</taxon>
    </lineage>
</organism>
<dbReference type="PANTHER" id="PTHR12736:SF7">
    <property type="entry name" value="LANC-LIKE PROTEIN 3"/>
    <property type="match status" value="1"/>
</dbReference>
<keyword evidence="1" id="KW-0479">Metal-binding</keyword>
<evidence type="ECO:0000313" key="2">
    <source>
        <dbReference type="EMBL" id="KAJ4975997.1"/>
    </source>
</evidence>
<feature type="binding site" evidence="1">
    <location>
        <position position="45"/>
    </location>
    <ligand>
        <name>Zn(2+)</name>
        <dbReference type="ChEBI" id="CHEBI:29105"/>
    </ligand>
</feature>
<evidence type="ECO:0000256" key="1">
    <source>
        <dbReference type="PIRSR" id="PIRSR607822-1"/>
    </source>
</evidence>
<feature type="binding site" evidence="1">
    <location>
        <position position="93"/>
    </location>
    <ligand>
        <name>Zn(2+)</name>
        <dbReference type="ChEBI" id="CHEBI:29105"/>
    </ligand>
</feature>
<dbReference type="PRINTS" id="PR01950">
    <property type="entry name" value="LANCSUPER"/>
</dbReference>
<proteinExistence type="predicted"/>
<accession>A0A9Q0KSG1</accession>
<dbReference type="Pfam" id="PF05147">
    <property type="entry name" value="LANC_like"/>
    <property type="match status" value="1"/>
</dbReference>
<dbReference type="GO" id="GO:0005886">
    <property type="term" value="C:plasma membrane"/>
    <property type="evidence" value="ECO:0007669"/>
    <property type="project" value="TreeGrafter"/>
</dbReference>
<dbReference type="Proteomes" id="UP001141806">
    <property type="component" value="Unassembled WGS sequence"/>
</dbReference>
<dbReference type="GO" id="GO:0005975">
    <property type="term" value="P:carbohydrate metabolic process"/>
    <property type="evidence" value="ECO:0007669"/>
    <property type="project" value="InterPro"/>
</dbReference>
<dbReference type="OrthoDB" id="10257263at2759"/>
<gene>
    <name evidence="2" type="ORF">NE237_001103</name>
</gene>
<feature type="binding site" evidence="1">
    <location>
        <position position="94"/>
    </location>
    <ligand>
        <name>Zn(2+)</name>
        <dbReference type="ChEBI" id="CHEBI:29105"/>
    </ligand>
</feature>
<reference evidence="2" key="1">
    <citation type="journal article" date="2023" name="Plant J.">
        <title>The genome of the king protea, Protea cynaroides.</title>
        <authorList>
            <person name="Chang J."/>
            <person name="Duong T.A."/>
            <person name="Schoeman C."/>
            <person name="Ma X."/>
            <person name="Roodt D."/>
            <person name="Barker N."/>
            <person name="Li Z."/>
            <person name="Van de Peer Y."/>
            <person name="Mizrachi E."/>
        </authorList>
    </citation>
    <scope>NUCLEOTIDE SEQUENCE</scope>
    <source>
        <tissue evidence="2">Young leaves</tissue>
    </source>
</reference>
<dbReference type="PANTHER" id="PTHR12736">
    <property type="entry name" value="LANC-LIKE PROTEIN"/>
    <property type="match status" value="1"/>
</dbReference>
<keyword evidence="1" id="KW-0862">Zinc</keyword>
<sequence length="143" mass="15902">MHIKLKPDELVDVEGTLRYMVKNRYPSGNYPSSEGSESDHLVQWCHGAPGVTLTLAKAAEVFEGEVREEFLRAAADGGEVVWNRGLLKQVGICHGVSGNAYTFLVLYRLTGTGPKHSLAFYLTGLTSLYRRGRCMEVITPTWR</sequence>